<dbReference type="EMBL" id="WJXA01000006">
    <property type="protein sequence ID" value="KAF7140251.1"/>
    <property type="molecule type" value="Genomic_DNA"/>
</dbReference>
<evidence type="ECO:0000256" key="3">
    <source>
        <dbReference type="ARBA" id="ARBA00009945"/>
    </source>
</evidence>
<evidence type="ECO:0000256" key="12">
    <source>
        <dbReference type="ARBA" id="ARBA00023136"/>
    </source>
</evidence>
<comment type="function">
    <text evidence="13">Voltage-dependent rectifying anion channel that facilitates the translocation between chloroplast and cytoplasm of phosphorylated carbohydrates such as triosephosphate, 3-phosphoglycerate and inorganic phosphate (Pi) depending of ATP to triosephosphate ratio in the plastidial intermembrane space; in high triosephosphate/ATP conditions (e.g. photosynthesis), export of triosphosphate from chloroplast (outward rectifying channels), but in high ATP/triosephosphate conditions (e.g. dark phase), import of phosphosolutes (inward rectifying channels).</text>
</comment>
<dbReference type="Proteomes" id="UP000626092">
    <property type="component" value="Unassembled WGS sequence"/>
</dbReference>
<evidence type="ECO:0000256" key="14">
    <source>
        <dbReference type="SAM" id="Phobius"/>
    </source>
</evidence>
<dbReference type="GO" id="GO:0046930">
    <property type="term" value="C:pore complex"/>
    <property type="evidence" value="ECO:0007669"/>
    <property type="project" value="UniProtKB-KW"/>
</dbReference>
<dbReference type="GO" id="GO:0015288">
    <property type="term" value="F:porin activity"/>
    <property type="evidence" value="ECO:0007669"/>
    <property type="project" value="UniProtKB-KW"/>
</dbReference>
<name>A0A834LKM2_RHOSS</name>
<dbReference type="AlphaFoldDB" id="A0A834LKM2"/>
<keyword evidence="4" id="KW-0813">Transport</keyword>
<keyword evidence="5" id="KW-1134">Transmembrane beta strand</keyword>
<accession>A0A834LKM2</accession>
<dbReference type="PANTHER" id="PTHR35993:SF1">
    <property type="entry name" value="OUTER ENVELOPE PORE PROTEIN 21B, CHLOROPLASTIC"/>
    <property type="match status" value="1"/>
</dbReference>
<dbReference type="PANTHER" id="PTHR35993">
    <property type="entry name" value="OUTER ENVELOPE PORE PROTEIN 21B, CHLOROPLASTIC"/>
    <property type="match status" value="1"/>
</dbReference>
<evidence type="ECO:0000256" key="2">
    <source>
        <dbReference type="ARBA" id="ARBA00004441"/>
    </source>
</evidence>
<evidence type="ECO:0000256" key="11">
    <source>
        <dbReference type="ARBA" id="ARBA00023114"/>
    </source>
</evidence>
<comment type="subcellular location">
    <subcellularLocation>
        <location evidence="1">Plastid</location>
        <location evidence="1">Chloroplast outer membrane</location>
        <topology evidence="1">Multi-pass membrane protein</topology>
    </subcellularLocation>
    <subcellularLocation>
        <location evidence="2">Plastid</location>
        <location evidence="2">Etioplast membrane</location>
        <topology evidence="2">Multi-pass membrane protein</topology>
    </subcellularLocation>
</comment>
<organism evidence="15 16">
    <name type="scientific">Rhododendron simsii</name>
    <name type="common">Sims's rhododendron</name>
    <dbReference type="NCBI Taxonomy" id="118357"/>
    <lineage>
        <taxon>Eukaryota</taxon>
        <taxon>Viridiplantae</taxon>
        <taxon>Streptophyta</taxon>
        <taxon>Embryophyta</taxon>
        <taxon>Tracheophyta</taxon>
        <taxon>Spermatophyta</taxon>
        <taxon>Magnoliopsida</taxon>
        <taxon>eudicotyledons</taxon>
        <taxon>Gunneridae</taxon>
        <taxon>Pentapetalae</taxon>
        <taxon>asterids</taxon>
        <taxon>Ericales</taxon>
        <taxon>Ericaceae</taxon>
        <taxon>Ericoideae</taxon>
        <taxon>Rhodoreae</taxon>
        <taxon>Rhododendron</taxon>
    </lineage>
</organism>
<reference evidence="15" key="1">
    <citation type="submission" date="2019-11" db="EMBL/GenBank/DDBJ databases">
        <authorList>
            <person name="Liu Y."/>
            <person name="Hou J."/>
            <person name="Li T.-Q."/>
            <person name="Guan C.-H."/>
            <person name="Wu X."/>
            <person name="Wu H.-Z."/>
            <person name="Ling F."/>
            <person name="Zhang R."/>
            <person name="Shi X.-G."/>
            <person name="Ren J.-P."/>
            <person name="Chen E.-F."/>
            <person name="Sun J.-M."/>
        </authorList>
    </citation>
    <scope>NUCLEOTIDE SEQUENCE</scope>
    <source>
        <strain evidence="15">Adult_tree_wgs_1</strain>
        <tissue evidence="15">Leaves</tissue>
    </source>
</reference>
<evidence type="ECO:0000313" key="15">
    <source>
        <dbReference type="EMBL" id="KAF7140251.1"/>
    </source>
</evidence>
<keyword evidence="12 14" id="KW-0472">Membrane</keyword>
<keyword evidence="14" id="KW-1133">Transmembrane helix</keyword>
<evidence type="ECO:0000256" key="6">
    <source>
        <dbReference type="ARBA" id="ARBA00022528"/>
    </source>
</evidence>
<gene>
    <name evidence="15" type="ORF">RHSIM_Rhsim06G0004200</name>
</gene>
<evidence type="ECO:0000256" key="8">
    <source>
        <dbReference type="ARBA" id="ARBA00022692"/>
    </source>
</evidence>
<evidence type="ECO:0000256" key="1">
    <source>
        <dbReference type="ARBA" id="ARBA00004396"/>
    </source>
</evidence>
<keyword evidence="7" id="KW-0934">Plastid</keyword>
<evidence type="ECO:0000256" key="7">
    <source>
        <dbReference type="ARBA" id="ARBA00022640"/>
    </source>
</evidence>
<comment type="similarity">
    <text evidence="3">Belongs to the plastid outer envelope porin OEP21 (TC 1.B.29) family.</text>
</comment>
<protein>
    <submittedName>
        <fullName evidence="15">Uncharacterized protein</fullName>
    </submittedName>
</protein>
<keyword evidence="6" id="KW-0150">Chloroplast</keyword>
<dbReference type="InterPro" id="IPR034575">
    <property type="entry name" value="OEP21"/>
</dbReference>
<comment type="caution">
    <text evidence="15">The sequence shown here is derived from an EMBL/GenBank/DDBJ whole genome shotgun (WGS) entry which is preliminary data.</text>
</comment>
<dbReference type="GO" id="GO:0044070">
    <property type="term" value="P:regulation of monoatomic anion transport"/>
    <property type="evidence" value="ECO:0007669"/>
    <property type="project" value="InterPro"/>
</dbReference>
<dbReference type="GO" id="GO:0008308">
    <property type="term" value="F:voltage-gated monoatomic anion channel activity"/>
    <property type="evidence" value="ECO:0007669"/>
    <property type="project" value="InterPro"/>
</dbReference>
<dbReference type="GO" id="GO:0034426">
    <property type="term" value="C:etioplast membrane"/>
    <property type="evidence" value="ECO:0007669"/>
    <property type="project" value="UniProtKB-SubCell"/>
</dbReference>
<keyword evidence="8 14" id="KW-0812">Transmembrane</keyword>
<keyword evidence="10" id="KW-0406">Ion transport</keyword>
<evidence type="ECO:0000313" key="16">
    <source>
        <dbReference type="Proteomes" id="UP000626092"/>
    </source>
</evidence>
<keyword evidence="11" id="KW-0626">Porin</keyword>
<proteinExistence type="inferred from homology"/>
<keyword evidence="9" id="KW-1002">Plastid outer membrane</keyword>
<dbReference type="GO" id="GO:0009707">
    <property type="term" value="C:chloroplast outer membrane"/>
    <property type="evidence" value="ECO:0007669"/>
    <property type="project" value="UniProtKB-SubCell"/>
</dbReference>
<evidence type="ECO:0000256" key="10">
    <source>
        <dbReference type="ARBA" id="ARBA00023065"/>
    </source>
</evidence>
<evidence type="ECO:0000256" key="4">
    <source>
        <dbReference type="ARBA" id="ARBA00022448"/>
    </source>
</evidence>
<feature type="transmembrane region" description="Helical" evidence="14">
    <location>
        <begin position="30"/>
        <end position="51"/>
    </location>
</feature>
<keyword evidence="16" id="KW-1185">Reference proteome</keyword>
<evidence type="ECO:0000256" key="9">
    <source>
        <dbReference type="ARBA" id="ARBA00022805"/>
    </source>
</evidence>
<dbReference type="OrthoDB" id="503907at2759"/>
<evidence type="ECO:0000256" key="5">
    <source>
        <dbReference type="ARBA" id="ARBA00022452"/>
    </source>
</evidence>
<evidence type="ECO:0000256" key="13">
    <source>
        <dbReference type="ARBA" id="ARBA00024941"/>
    </source>
</evidence>
<sequence length="236" mass="27290">METSIRYGGDSKALKIHAKQKLFISSNTRFQVFSFPFLSFFRYMCFSYLLASLKIRLLSMFSNHTSFIFLSVWQVHGELDTKSGAPSYLSAMIRHFYPDLSASLGVGVQYNRREKLRYNVRAKKSIPVTTNGVVLFNIKGRVDVDKEFTESKARGAAEFTLGVLDFQDNQDVRLKVGYEVFDKTFCGEIKCLTGLLYKTIFDMNALYLLVPYMQIKENNWTFNVDINGKWNVRYDL</sequence>